<dbReference type="Gene3D" id="3.40.50.2000">
    <property type="entry name" value="Glycogen Phosphorylase B"/>
    <property type="match status" value="2"/>
</dbReference>
<dbReference type="Proteomes" id="UP000286806">
    <property type="component" value="Unassembled WGS sequence"/>
</dbReference>
<evidence type="ECO:0000313" key="4">
    <source>
        <dbReference type="EMBL" id="GBL44261.1"/>
    </source>
</evidence>
<feature type="domain" description="Glycosyltransferase subfamily 4-like N-terminal" evidence="3">
    <location>
        <begin position="18"/>
        <end position="180"/>
    </location>
</feature>
<organism evidence="4 5">
    <name type="scientific">Sulfuriferula multivorans</name>
    <dbReference type="NCBI Taxonomy" id="1559896"/>
    <lineage>
        <taxon>Bacteria</taxon>
        <taxon>Pseudomonadati</taxon>
        <taxon>Pseudomonadota</taxon>
        <taxon>Betaproteobacteria</taxon>
        <taxon>Nitrosomonadales</taxon>
        <taxon>Sulfuricellaceae</taxon>
        <taxon>Sulfuriferula</taxon>
    </lineage>
</organism>
<proteinExistence type="predicted"/>
<accession>A0A401J9G8</accession>
<dbReference type="AlphaFoldDB" id="A0A401J9G8"/>
<keyword evidence="1" id="KW-0328">Glycosyltransferase</keyword>
<name>A0A401J9G8_9PROT</name>
<evidence type="ECO:0000256" key="2">
    <source>
        <dbReference type="ARBA" id="ARBA00022679"/>
    </source>
</evidence>
<dbReference type="PANTHER" id="PTHR12526:SF510">
    <property type="entry name" value="D-INOSITOL 3-PHOSPHATE GLYCOSYLTRANSFERASE"/>
    <property type="match status" value="1"/>
</dbReference>
<evidence type="ECO:0000313" key="5">
    <source>
        <dbReference type="Proteomes" id="UP000286806"/>
    </source>
</evidence>
<dbReference type="SUPFAM" id="SSF53756">
    <property type="entry name" value="UDP-Glycosyltransferase/glycogen phosphorylase"/>
    <property type="match status" value="1"/>
</dbReference>
<dbReference type="InterPro" id="IPR028098">
    <property type="entry name" value="Glyco_trans_4-like_N"/>
</dbReference>
<keyword evidence="5" id="KW-1185">Reference proteome</keyword>
<dbReference type="GO" id="GO:0016757">
    <property type="term" value="F:glycosyltransferase activity"/>
    <property type="evidence" value="ECO:0007669"/>
    <property type="project" value="UniProtKB-KW"/>
</dbReference>
<gene>
    <name evidence="4" type="ORF">SFMTTN_0056</name>
</gene>
<dbReference type="EMBL" id="BGOW01000001">
    <property type="protein sequence ID" value="GBL44261.1"/>
    <property type="molecule type" value="Genomic_DNA"/>
</dbReference>
<dbReference type="PANTHER" id="PTHR12526">
    <property type="entry name" value="GLYCOSYLTRANSFERASE"/>
    <property type="match status" value="1"/>
</dbReference>
<comment type="caution">
    <text evidence="4">The sequence shown here is derived from an EMBL/GenBank/DDBJ whole genome shotgun (WGS) entry which is preliminary data.</text>
</comment>
<evidence type="ECO:0000259" key="3">
    <source>
        <dbReference type="Pfam" id="PF13439"/>
    </source>
</evidence>
<protein>
    <submittedName>
        <fullName evidence="4">Glycosyl transferase, group 1</fullName>
    </submittedName>
</protein>
<reference evidence="4 5" key="1">
    <citation type="journal article" date="2019" name="Front. Microbiol.">
        <title>Genomes of Neutrophilic Sulfur-Oxidizing Chemolithoautotrophs Representing 9 Proteobacterial Species From 8 Genera.</title>
        <authorList>
            <person name="Watanabe T."/>
            <person name="Kojima H."/>
            <person name="Umezawa K."/>
            <person name="Hori C."/>
            <person name="Takasuka T.E."/>
            <person name="Kato Y."/>
            <person name="Fukui M."/>
        </authorList>
    </citation>
    <scope>NUCLEOTIDE SEQUENCE [LARGE SCALE GENOMIC DNA]</scope>
    <source>
        <strain evidence="4 5">TTN</strain>
    </source>
</reference>
<keyword evidence="2 4" id="KW-0808">Transferase</keyword>
<dbReference type="Pfam" id="PF13439">
    <property type="entry name" value="Glyco_transf_4"/>
    <property type="match status" value="1"/>
</dbReference>
<dbReference type="RefSeq" id="WP_223247580.1">
    <property type="nucleotide sequence ID" value="NZ_BGOW01000001.1"/>
</dbReference>
<sequence>MHPIPETILFLARSLDRGGAERQLVVLAKSLASRGHAVSVAVFFGGGVYETELAESGVRVLNLGKTGRWDILPFLYRLVHLLRKKRPTVLHSYLGVPNILATVLKPLLPGTRIVWGVRASNVDLSRYDWLSRLAYALERSLARFADLIIANSHAGATYVVKHGFPAQRVVVIPNGIDTQRFRFDLQGQERIRAKWHIRESELLIGLVARLDPMKGHTMFLQAASLLAAKFPNLRFVCVGNGAPDYSENLKQMAVELGLRERMIWAGAMDDMAAVYSALDIFCSSSAYGEGFSNTIGEAMACGVPCVVTDVGDSALIVGDTGSVVPPGDHNALAAAIGRLIDRSPEERRGLGEACRPRIVSEFGIDRLVQRTEQALGLV</sequence>
<evidence type="ECO:0000256" key="1">
    <source>
        <dbReference type="ARBA" id="ARBA00022676"/>
    </source>
</evidence>
<dbReference type="Pfam" id="PF13692">
    <property type="entry name" value="Glyco_trans_1_4"/>
    <property type="match status" value="1"/>
</dbReference>